<dbReference type="InterPro" id="IPR053952">
    <property type="entry name" value="K_trans_C"/>
</dbReference>
<organism evidence="4 5">
    <name type="scientific">Macrococcus hajekii</name>
    <dbReference type="NCBI Taxonomy" id="198482"/>
    <lineage>
        <taxon>Bacteria</taxon>
        <taxon>Bacillati</taxon>
        <taxon>Bacillota</taxon>
        <taxon>Bacilli</taxon>
        <taxon>Bacillales</taxon>
        <taxon>Staphylococcaceae</taxon>
        <taxon>Macrococcus</taxon>
    </lineage>
</organism>
<comment type="caution">
    <text evidence="4">The sequence shown here is derived from an EMBL/GenBank/DDBJ whole genome shotgun (WGS) entry which is preliminary data.</text>
</comment>
<reference evidence="4 5" key="1">
    <citation type="submission" date="2019-01" db="EMBL/GenBank/DDBJ databases">
        <title>Draft genome sequences of the type strains of six Macrococcus species.</title>
        <authorList>
            <person name="Mazhar S."/>
            <person name="Altermann E."/>
            <person name="Hill C."/>
            <person name="Mcauliffe O."/>
        </authorList>
    </citation>
    <scope>NUCLEOTIDE SEQUENCE [LARGE SCALE GENOMIC DNA]</scope>
    <source>
        <strain evidence="4 5">CCM4809</strain>
    </source>
</reference>
<dbReference type="AlphaFoldDB" id="A0A4R6BN25"/>
<keyword evidence="5" id="KW-1185">Reference proteome</keyword>
<proteinExistence type="predicted"/>
<accession>A0A4R6BN25</accession>
<evidence type="ECO:0000259" key="2">
    <source>
        <dbReference type="Pfam" id="PF02705"/>
    </source>
</evidence>
<dbReference type="Pfam" id="PF02705">
    <property type="entry name" value="K_trans"/>
    <property type="match status" value="1"/>
</dbReference>
<dbReference type="Pfam" id="PF22776">
    <property type="entry name" value="K_trans_C"/>
    <property type="match status" value="1"/>
</dbReference>
<dbReference type="InterPro" id="IPR053951">
    <property type="entry name" value="K_trans_N"/>
</dbReference>
<evidence type="ECO:0000256" key="1">
    <source>
        <dbReference type="ARBA" id="ARBA00022847"/>
    </source>
</evidence>
<protein>
    <recommendedName>
        <fullName evidence="6">Potassium transporter Kup</fullName>
    </recommendedName>
</protein>
<dbReference type="RefSeq" id="WP_133429323.1">
    <property type="nucleotide sequence ID" value="NZ_BMCC01000001.1"/>
</dbReference>
<evidence type="ECO:0008006" key="6">
    <source>
        <dbReference type="Google" id="ProtNLM"/>
    </source>
</evidence>
<evidence type="ECO:0000313" key="4">
    <source>
        <dbReference type="EMBL" id="TDM03236.1"/>
    </source>
</evidence>
<evidence type="ECO:0000313" key="5">
    <source>
        <dbReference type="Proteomes" id="UP000295328"/>
    </source>
</evidence>
<gene>
    <name evidence="4" type="ORF">ERX37_03890</name>
</gene>
<feature type="domain" description="K+ potassium transporter integral membrane" evidence="2">
    <location>
        <begin position="15"/>
        <end position="44"/>
    </location>
</feature>
<evidence type="ECO:0000259" key="3">
    <source>
        <dbReference type="Pfam" id="PF22776"/>
    </source>
</evidence>
<feature type="domain" description="K+ potassium transporter C-terminal" evidence="3">
    <location>
        <begin position="49"/>
        <end position="150"/>
    </location>
</feature>
<dbReference type="Proteomes" id="UP000295328">
    <property type="component" value="Unassembled WGS sequence"/>
</dbReference>
<dbReference type="GO" id="GO:0015293">
    <property type="term" value="F:symporter activity"/>
    <property type="evidence" value="ECO:0007669"/>
    <property type="project" value="UniProtKB-KW"/>
</dbReference>
<keyword evidence="1" id="KW-0813">Transport</keyword>
<dbReference type="OrthoDB" id="9805577at2"/>
<dbReference type="EMBL" id="SCWE01000001">
    <property type="protein sequence ID" value="TDM03236.1"/>
    <property type="molecule type" value="Genomic_DNA"/>
</dbReference>
<keyword evidence="1" id="KW-0769">Symport</keyword>
<sequence>MKTENSSKRFKLAMMLIAIGIVYGDIGTSPLYVMKAIVETNGGIEDFGTNNVFKVQLILGFRIHQNVNLYIKQIAHSMLQKGCIPEQKRTYGTNPSMKVADFSCIILQDELPIDAKIAWRDRLIVEAKIFLKRFTASPIRWFELPSNEVHYEVVPISMSTYKSPPIKQVKRTKK</sequence>
<name>A0A4R6BN25_9STAP</name>